<protein>
    <submittedName>
        <fullName evidence="1">Uncharacterized protein</fullName>
    </submittedName>
</protein>
<evidence type="ECO:0000313" key="1">
    <source>
        <dbReference type="EMBL" id="KAJ4359981.1"/>
    </source>
</evidence>
<gene>
    <name evidence="1" type="ORF">N0V89_000540</name>
</gene>
<organism evidence="1 2">
    <name type="scientific">Didymosphaeria variabile</name>
    <dbReference type="NCBI Taxonomy" id="1932322"/>
    <lineage>
        <taxon>Eukaryota</taxon>
        <taxon>Fungi</taxon>
        <taxon>Dikarya</taxon>
        <taxon>Ascomycota</taxon>
        <taxon>Pezizomycotina</taxon>
        <taxon>Dothideomycetes</taxon>
        <taxon>Pleosporomycetidae</taxon>
        <taxon>Pleosporales</taxon>
        <taxon>Massarineae</taxon>
        <taxon>Didymosphaeriaceae</taxon>
        <taxon>Didymosphaeria</taxon>
    </lineage>
</organism>
<sequence length="181" mass="20729">MNLELPMTMILDCIFDPRNFQTEDVCNIQVHGDPLVELFLNIAWVQIIKEVRDLWRELRKYEDKLLGKLLDLLTVGMIGGEWCKATGSTGVDDQGNFARPYIHKDARFLGRHGASQLQYRAGSKLKEVPELKGMVGETERYFMQRLKAMEHNIKALCEDRGSPTMLDIEGLEDMKGLKAEE</sequence>
<comment type="caution">
    <text evidence="1">The sequence shown here is derived from an EMBL/GenBank/DDBJ whole genome shotgun (WGS) entry which is preliminary data.</text>
</comment>
<name>A0A9W8XVI7_9PLEO</name>
<evidence type="ECO:0000313" key="2">
    <source>
        <dbReference type="Proteomes" id="UP001140513"/>
    </source>
</evidence>
<dbReference type="RefSeq" id="XP_056076183.1">
    <property type="nucleotide sequence ID" value="XM_056209361.1"/>
</dbReference>
<dbReference type="EMBL" id="JAPEUX010000001">
    <property type="protein sequence ID" value="KAJ4359981.1"/>
    <property type="molecule type" value="Genomic_DNA"/>
</dbReference>
<dbReference type="OrthoDB" id="3800272at2759"/>
<accession>A0A9W8XVI7</accession>
<dbReference type="Proteomes" id="UP001140513">
    <property type="component" value="Unassembled WGS sequence"/>
</dbReference>
<dbReference type="GeneID" id="80904070"/>
<reference evidence="1" key="1">
    <citation type="submission" date="2022-10" db="EMBL/GenBank/DDBJ databases">
        <title>Tapping the CABI collections for fungal endophytes: first genome assemblies for Collariella, Neodidymelliopsis, Ascochyta clinopodiicola, Didymella pomorum, Didymosphaeria variabile, Neocosmospora piperis and Neocucurbitaria cava.</title>
        <authorList>
            <person name="Hill R."/>
        </authorList>
    </citation>
    <scope>NUCLEOTIDE SEQUENCE</scope>
    <source>
        <strain evidence="1">IMI 356815</strain>
    </source>
</reference>
<proteinExistence type="predicted"/>
<keyword evidence="2" id="KW-1185">Reference proteome</keyword>
<dbReference type="AlphaFoldDB" id="A0A9W8XVI7"/>